<dbReference type="EMBL" id="CM000785">
    <property type="protein sequence ID" value="AQL01107.1"/>
    <property type="molecule type" value="Genomic_DNA"/>
</dbReference>
<name>A0A1D6NS75_MAIZE</name>
<dbReference type="PANTHER" id="PTHR43056:SF11">
    <property type="entry name" value="OS06G0215400 PROTEIN"/>
    <property type="match status" value="1"/>
</dbReference>
<accession>A0A1D6NS75</accession>
<dbReference type="InterPro" id="IPR050585">
    <property type="entry name" value="Xaa-Pro_dipeptidyl-ppase/CocE"/>
</dbReference>
<evidence type="ECO:0000313" key="1">
    <source>
        <dbReference type="EMBL" id="AQL01107.1"/>
    </source>
</evidence>
<keyword evidence="1" id="KW-0378">Hydrolase</keyword>
<proteinExistence type="predicted"/>
<gene>
    <name evidence="1" type="ORF">ZEAMMB73_Zm00001d044907</name>
</gene>
<dbReference type="GO" id="GO:0016787">
    <property type="term" value="F:hydrolase activity"/>
    <property type="evidence" value="ECO:0007669"/>
    <property type="project" value="UniProtKB-KW"/>
</dbReference>
<dbReference type="AlphaFoldDB" id="A0A1D6NS75"/>
<sequence length="177" mass="20331">MESHVGVLDQDSESFLKIDIPFSSVTNIVVSGDRSFYIEGASATLPVSIAKVTLDEKRTMATDFSIVWSSSEDVAQYESYFSLPEFVEFPNVINGQHAYAYFYAPYNNFFQGSSDEKPPLLVRTHGKRIYYFCPFFFMSFMIMTSCYIRNNKQKHFVGFYVLSNQYVKPSPADYAKH</sequence>
<dbReference type="PANTHER" id="PTHR43056">
    <property type="entry name" value="PEPTIDASE S9 PROLYL OLIGOPEPTIDASE"/>
    <property type="match status" value="1"/>
</dbReference>
<dbReference type="PaxDb" id="4577-GRMZM2G000231_P01"/>
<organism evidence="1">
    <name type="scientific">Zea mays</name>
    <name type="common">Maize</name>
    <dbReference type="NCBI Taxonomy" id="4577"/>
    <lineage>
        <taxon>Eukaryota</taxon>
        <taxon>Viridiplantae</taxon>
        <taxon>Streptophyta</taxon>
        <taxon>Embryophyta</taxon>
        <taxon>Tracheophyta</taxon>
        <taxon>Spermatophyta</taxon>
        <taxon>Magnoliopsida</taxon>
        <taxon>Liliopsida</taxon>
        <taxon>Poales</taxon>
        <taxon>Poaceae</taxon>
        <taxon>PACMAD clade</taxon>
        <taxon>Panicoideae</taxon>
        <taxon>Andropogonodae</taxon>
        <taxon>Andropogoneae</taxon>
        <taxon>Tripsacinae</taxon>
        <taxon>Zea</taxon>
    </lineage>
</organism>
<protein>
    <submittedName>
        <fullName evidence="1">Alpha/beta-Hydrolases superfamily protein</fullName>
    </submittedName>
</protein>
<reference evidence="1" key="1">
    <citation type="submission" date="2015-12" db="EMBL/GenBank/DDBJ databases">
        <title>Update maize B73 reference genome by single molecule sequencing technologies.</title>
        <authorList>
            <consortium name="Maize Genome Sequencing Project"/>
            <person name="Ware D."/>
        </authorList>
    </citation>
    <scope>NUCLEOTIDE SEQUENCE</scope>
    <source>
        <tissue evidence="1">Seedling</tissue>
    </source>
</reference>